<dbReference type="Proteomes" id="UP001470230">
    <property type="component" value="Unassembled WGS sequence"/>
</dbReference>
<feature type="compositionally biased region" description="Acidic residues" evidence="1">
    <location>
        <begin position="92"/>
        <end position="110"/>
    </location>
</feature>
<dbReference type="SUPFAM" id="SSF48371">
    <property type="entry name" value="ARM repeat"/>
    <property type="match status" value="1"/>
</dbReference>
<reference evidence="2 3" key="1">
    <citation type="submission" date="2024-04" db="EMBL/GenBank/DDBJ databases">
        <title>Tritrichomonas musculus Genome.</title>
        <authorList>
            <person name="Alves-Ferreira E."/>
            <person name="Grigg M."/>
            <person name="Lorenzi H."/>
            <person name="Galac M."/>
        </authorList>
    </citation>
    <scope>NUCLEOTIDE SEQUENCE [LARGE SCALE GENOMIC DNA]</scope>
    <source>
        <strain evidence="2 3">EAF2021</strain>
    </source>
</reference>
<gene>
    <name evidence="2" type="ORF">M9Y10_039107</name>
</gene>
<comment type="caution">
    <text evidence="2">The sequence shown here is derived from an EMBL/GenBank/DDBJ whole genome shotgun (WGS) entry which is preliminary data.</text>
</comment>
<sequence length="476" mass="54666">MDIYKVGESSRFTQTMNDELVSQILSKKLDFQLINFNLFVRKISLGEIQYIKDFPFYLKTNRNKQINLPIEYILGQTIYVKNFNEIEKMADGENEDEEMENEETEDEKIEDDLSSRMPVNMFMYNLIKYAIMNAENYQDISEAALLSISKLLKLSSIQILDLVIKTYVKIEDQITTFALQLPFMVESSKTIIQKKSLLKCISALSGIFPNLGDTFFNFFVEQLQLSDPSLKPLRKVAASAAYQIICTDPLSDFSKKIMKYLPFDGEDPKFSKYCFLALEAHCAKGNYYFDIPQLIDFACKYDNLISAYAAHVLFVASGNSFEICRDLAQYASSFVIMLQKLNAKNICYIINNVVKKGKMFADPFVPLINPLNFLYYESPLEDKIYITRTICLIILNARLNPTQELISVCDTLIQALELDDDIIIIIVETLKVLKYFNDDFHQALQNLSESDDQIIALHATSTMKEIDQFLAEQGNL</sequence>
<accession>A0ABR2KC52</accession>
<proteinExistence type="predicted"/>
<evidence type="ECO:0000256" key="1">
    <source>
        <dbReference type="SAM" id="MobiDB-lite"/>
    </source>
</evidence>
<keyword evidence="3" id="KW-1185">Reference proteome</keyword>
<dbReference type="InterPro" id="IPR016024">
    <property type="entry name" value="ARM-type_fold"/>
</dbReference>
<evidence type="ECO:0000313" key="3">
    <source>
        <dbReference type="Proteomes" id="UP001470230"/>
    </source>
</evidence>
<organism evidence="2 3">
    <name type="scientific">Tritrichomonas musculus</name>
    <dbReference type="NCBI Taxonomy" id="1915356"/>
    <lineage>
        <taxon>Eukaryota</taxon>
        <taxon>Metamonada</taxon>
        <taxon>Parabasalia</taxon>
        <taxon>Tritrichomonadida</taxon>
        <taxon>Tritrichomonadidae</taxon>
        <taxon>Tritrichomonas</taxon>
    </lineage>
</organism>
<dbReference type="EMBL" id="JAPFFF010000006">
    <property type="protein sequence ID" value="KAK8888047.1"/>
    <property type="molecule type" value="Genomic_DNA"/>
</dbReference>
<feature type="region of interest" description="Disordered" evidence="1">
    <location>
        <begin position="90"/>
        <end position="110"/>
    </location>
</feature>
<evidence type="ECO:0000313" key="2">
    <source>
        <dbReference type="EMBL" id="KAK8888047.1"/>
    </source>
</evidence>
<protein>
    <submittedName>
        <fullName evidence="2">Uncharacterized protein</fullName>
    </submittedName>
</protein>
<name>A0ABR2KC52_9EUKA</name>